<evidence type="ECO:0000256" key="2">
    <source>
        <dbReference type="SAM" id="MobiDB-lite"/>
    </source>
</evidence>
<reference evidence="4" key="1">
    <citation type="submission" date="2022-07" db="EMBL/GenBank/DDBJ databases">
        <title>Genome Sequence of Xylaria arbuscula.</title>
        <authorList>
            <person name="Buettner E."/>
        </authorList>
    </citation>
    <scope>NUCLEOTIDE SEQUENCE</scope>
    <source>
        <strain evidence="4">VT107</strain>
    </source>
</reference>
<accession>A0A9W8N2T6</accession>
<protein>
    <recommendedName>
        <fullName evidence="3">Chromo domain-containing protein</fullName>
    </recommendedName>
</protein>
<feature type="compositionally biased region" description="Acidic residues" evidence="2">
    <location>
        <begin position="218"/>
        <end position="232"/>
    </location>
</feature>
<gene>
    <name evidence="4" type="ORF">NPX13_g11468</name>
</gene>
<dbReference type="SUPFAM" id="SSF54160">
    <property type="entry name" value="Chromo domain-like"/>
    <property type="match status" value="1"/>
</dbReference>
<evidence type="ECO:0000313" key="5">
    <source>
        <dbReference type="Proteomes" id="UP001148614"/>
    </source>
</evidence>
<dbReference type="GO" id="GO:0006338">
    <property type="term" value="P:chromatin remodeling"/>
    <property type="evidence" value="ECO:0007669"/>
    <property type="project" value="UniProtKB-ARBA"/>
</dbReference>
<dbReference type="InterPro" id="IPR000953">
    <property type="entry name" value="Chromo/chromo_shadow_dom"/>
</dbReference>
<name>A0A9W8N2T6_9PEZI</name>
<evidence type="ECO:0000256" key="1">
    <source>
        <dbReference type="ARBA" id="ARBA00011353"/>
    </source>
</evidence>
<evidence type="ECO:0000313" key="4">
    <source>
        <dbReference type="EMBL" id="KAJ3550615.1"/>
    </source>
</evidence>
<dbReference type="Pfam" id="PF24626">
    <property type="entry name" value="SH3_Tf2-1"/>
    <property type="match status" value="1"/>
</dbReference>
<organism evidence="4 5">
    <name type="scientific">Xylaria arbuscula</name>
    <dbReference type="NCBI Taxonomy" id="114810"/>
    <lineage>
        <taxon>Eukaryota</taxon>
        <taxon>Fungi</taxon>
        <taxon>Dikarya</taxon>
        <taxon>Ascomycota</taxon>
        <taxon>Pezizomycotina</taxon>
        <taxon>Sordariomycetes</taxon>
        <taxon>Xylariomycetidae</taxon>
        <taxon>Xylariales</taxon>
        <taxon>Xylariaceae</taxon>
        <taxon>Xylaria</taxon>
    </lineage>
</organism>
<dbReference type="EMBL" id="JANPWZ010003879">
    <property type="protein sequence ID" value="KAJ3550615.1"/>
    <property type="molecule type" value="Genomic_DNA"/>
</dbReference>
<dbReference type="CDD" id="cd00024">
    <property type="entry name" value="CD_CSD"/>
    <property type="match status" value="1"/>
</dbReference>
<dbReference type="Proteomes" id="UP001148614">
    <property type="component" value="Unassembled WGS sequence"/>
</dbReference>
<dbReference type="PROSITE" id="PS50013">
    <property type="entry name" value="CHROMO_2"/>
    <property type="match status" value="1"/>
</dbReference>
<feature type="region of interest" description="Disordered" evidence="2">
    <location>
        <begin position="217"/>
        <end position="250"/>
    </location>
</feature>
<comment type="subunit">
    <text evidence="1">Component of the NuA4 histone acetyltransferase complex.</text>
</comment>
<dbReference type="AlphaFoldDB" id="A0A9W8N2T6"/>
<sequence>MTFDWTRRSSLTRKTPATERLSRSEAQEFANRRAEAVAWAKNNLFKAQATYKKQADKTRRSIDWKAEDMVYVRKGAWRTNRPHDGLDNPYMGPYRVVRQVNENAFEIDLPSGINARRVINASRLVRAPGDPVPGQMIPPPPPVEIDGILEWEVNKILTSRLTRGKLEYQAEWTGHDPDPMWYPAGNFKGSAMRVKEFHETNPAAPGPPRRLQQWIEAAADDEELSDHDEDNLPVDSSSRGIRRTRRKTSS</sequence>
<feature type="compositionally biased region" description="Basic residues" evidence="2">
    <location>
        <begin position="240"/>
        <end position="250"/>
    </location>
</feature>
<feature type="domain" description="Chromo" evidence="3">
    <location>
        <begin position="151"/>
        <end position="209"/>
    </location>
</feature>
<dbReference type="InterPro" id="IPR056924">
    <property type="entry name" value="SH3_Tf2-1"/>
</dbReference>
<feature type="compositionally biased region" description="Basic and acidic residues" evidence="2">
    <location>
        <begin position="16"/>
        <end position="25"/>
    </location>
</feature>
<feature type="region of interest" description="Disordered" evidence="2">
    <location>
        <begin position="1"/>
        <end position="25"/>
    </location>
</feature>
<comment type="caution">
    <text evidence="4">The sequence shown here is derived from an EMBL/GenBank/DDBJ whole genome shotgun (WGS) entry which is preliminary data.</text>
</comment>
<evidence type="ECO:0000259" key="3">
    <source>
        <dbReference type="PROSITE" id="PS50013"/>
    </source>
</evidence>
<dbReference type="Gene3D" id="2.40.50.40">
    <property type="match status" value="1"/>
</dbReference>
<dbReference type="InterPro" id="IPR016197">
    <property type="entry name" value="Chromo-like_dom_sf"/>
</dbReference>
<keyword evidence="5" id="KW-1185">Reference proteome</keyword>
<proteinExistence type="predicted"/>